<feature type="binding site" evidence="8">
    <location>
        <position position="110"/>
    </location>
    <ligand>
        <name>ATP</name>
        <dbReference type="ChEBI" id="CHEBI:30616"/>
    </ligand>
</feature>
<keyword evidence="3 8" id="KW-0548">Nucleotidyltransferase</keyword>
<keyword evidence="7 8" id="KW-0460">Magnesium</keyword>
<feature type="binding site" evidence="8">
    <location>
        <position position="122"/>
    </location>
    <ligand>
        <name>ATP</name>
        <dbReference type="ChEBI" id="CHEBI:30616"/>
    </ligand>
</feature>
<comment type="catalytic activity">
    <reaction evidence="8">
        <text>L-seryl-[protein] + ATP = 3-O-(5'-adenylyl)-L-seryl-[protein] + diphosphate</text>
        <dbReference type="Rhea" id="RHEA:58120"/>
        <dbReference type="Rhea" id="RHEA-COMP:9863"/>
        <dbReference type="Rhea" id="RHEA-COMP:15073"/>
        <dbReference type="ChEBI" id="CHEBI:29999"/>
        <dbReference type="ChEBI" id="CHEBI:30616"/>
        <dbReference type="ChEBI" id="CHEBI:33019"/>
        <dbReference type="ChEBI" id="CHEBI:142516"/>
        <dbReference type="EC" id="2.7.7.108"/>
    </reaction>
</comment>
<evidence type="ECO:0000256" key="2">
    <source>
        <dbReference type="ARBA" id="ARBA00022679"/>
    </source>
</evidence>
<dbReference type="Pfam" id="PF02696">
    <property type="entry name" value="SelO"/>
    <property type="match status" value="1"/>
</dbReference>
<feature type="binding site" evidence="8">
    <location>
        <position position="89"/>
    </location>
    <ligand>
        <name>ATP</name>
        <dbReference type="ChEBI" id="CHEBI:30616"/>
    </ligand>
</feature>
<gene>
    <name evidence="8" type="primary">ydiU</name>
    <name evidence="8" type="synonym">selO</name>
    <name evidence="9" type="ORF">LVJ81_12255</name>
</gene>
<protein>
    <recommendedName>
        <fullName evidence="8">Protein nucleotidyltransferase YdiU</fullName>
        <ecNumber evidence="8">2.7.7.-</ecNumber>
    </recommendedName>
    <alternativeName>
        <fullName evidence="8">Protein adenylyltransferase YdiU</fullName>
        <ecNumber evidence="8">2.7.7.108</ecNumber>
    </alternativeName>
    <alternativeName>
        <fullName evidence="8">Protein uridylyltransferase YdiU</fullName>
        <ecNumber evidence="8">2.7.7.-</ecNumber>
    </alternativeName>
</protein>
<evidence type="ECO:0000256" key="5">
    <source>
        <dbReference type="ARBA" id="ARBA00022741"/>
    </source>
</evidence>
<accession>A0ABY4EA84</accession>
<dbReference type="PANTHER" id="PTHR32057">
    <property type="entry name" value="PROTEIN ADENYLYLTRANSFERASE SELO, MITOCHONDRIAL"/>
    <property type="match status" value="1"/>
</dbReference>
<comment type="catalytic activity">
    <reaction evidence="8">
        <text>L-histidyl-[protein] + UTP = N(tele)-(5'-uridylyl)-L-histidyl-[protein] + diphosphate</text>
        <dbReference type="Rhea" id="RHEA:83891"/>
        <dbReference type="Rhea" id="RHEA-COMP:9745"/>
        <dbReference type="Rhea" id="RHEA-COMP:20239"/>
        <dbReference type="ChEBI" id="CHEBI:29979"/>
        <dbReference type="ChEBI" id="CHEBI:33019"/>
        <dbReference type="ChEBI" id="CHEBI:46398"/>
        <dbReference type="ChEBI" id="CHEBI:233474"/>
    </reaction>
</comment>
<feature type="binding site" evidence="8">
    <location>
        <position position="123"/>
    </location>
    <ligand>
        <name>ATP</name>
        <dbReference type="ChEBI" id="CHEBI:30616"/>
    </ligand>
</feature>
<dbReference type="RefSeq" id="WP_026353574.1">
    <property type="nucleotide sequence ID" value="NZ_CP091512.1"/>
</dbReference>
<comment type="catalytic activity">
    <reaction evidence="8">
        <text>L-threonyl-[protein] + ATP = 3-O-(5'-adenylyl)-L-threonyl-[protein] + diphosphate</text>
        <dbReference type="Rhea" id="RHEA:54292"/>
        <dbReference type="Rhea" id="RHEA-COMP:11060"/>
        <dbReference type="Rhea" id="RHEA-COMP:13847"/>
        <dbReference type="ChEBI" id="CHEBI:30013"/>
        <dbReference type="ChEBI" id="CHEBI:30616"/>
        <dbReference type="ChEBI" id="CHEBI:33019"/>
        <dbReference type="ChEBI" id="CHEBI:138113"/>
        <dbReference type="EC" id="2.7.7.108"/>
    </reaction>
</comment>
<keyword evidence="4 8" id="KW-0479">Metal-binding</keyword>
<comment type="catalytic activity">
    <reaction evidence="8">
        <text>L-tyrosyl-[protein] + ATP = O-(5'-adenylyl)-L-tyrosyl-[protein] + diphosphate</text>
        <dbReference type="Rhea" id="RHEA:54288"/>
        <dbReference type="Rhea" id="RHEA-COMP:10136"/>
        <dbReference type="Rhea" id="RHEA-COMP:13846"/>
        <dbReference type="ChEBI" id="CHEBI:30616"/>
        <dbReference type="ChEBI" id="CHEBI:33019"/>
        <dbReference type="ChEBI" id="CHEBI:46858"/>
        <dbReference type="ChEBI" id="CHEBI:83624"/>
        <dbReference type="EC" id="2.7.7.108"/>
    </reaction>
</comment>
<reference evidence="9" key="1">
    <citation type="submission" date="2021-12" db="EMBL/GenBank/DDBJ databases">
        <authorList>
            <person name="Veyrier F.J."/>
        </authorList>
    </citation>
    <scope>NUCLEOTIDE SEQUENCE</scope>
    <source>
        <strain evidence="9">SAG 1488-6</strain>
    </source>
</reference>
<comment type="similarity">
    <text evidence="1 8">Belongs to the SELO family.</text>
</comment>
<dbReference type="PANTHER" id="PTHR32057:SF14">
    <property type="entry name" value="PROTEIN ADENYLYLTRANSFERASE SELO, MITOCHONDRIAL"/>
    <property type="match status" value="1"/>
</dbReference>
<dbReference type="InterPro" id="IPR003846">
    <property type="entry name" value="SelO"/>
</dbReference>
<feature type="binding site" evidence="8">
    <location>
        <position position="259"/>
    </location>
    <ligand>
        <name>Mg(2+)</name>
        <dbReference type="ChEBI" id="CHEBI:18420"/>
    </ligand>
</feature>
<evidence type="ECO:0000256" key="4">
    <source>
        <dbReference type="ARBA" id="ARBA00022723"/>
    </source>
</evidence>
<evidence type="ECO:0000313" key="9">
    <source>
        <dbReference type="EMBL" id="UOO92357.1"/>
    </source>
</evidence>
<dbReference type="NCBIfam" id="NF000658">
    <property type="entry name" value="PRK00029.1"/>
    <property type="match status" value="1"/>
</dbReference>
<feature type="binding site" evidence="8">
    <location>
        <position position="250"/>
    </location>
    <ligand>
        <name>Mg(2+)</name>
        <dbReference type="ChEBI" id="CHEBI:18420"/>
    </ligand>
</feature>
<sequence length="486" mass="55068">MPTSLQPSRLLSLPEHHYSAIDVQPLHQASLLAYNTELATSLNLPATVQHLENWIALFSGSLLTPPQQPIATVYSGHQFGIWAGQLGDGRAMLLGEVVSSQHEHWEIQLKGGGQTPYSRRADGRAVLRSSIREYLCSEYMHALGIPTTRALALTASNDVVYREQAETAAVVTRVSPSFLRFGHFEHWYHKGLNHDVQVLADWVLDHLYPECLQADNPYLQLFATISQRTADLVASWQAVGFCHGVLNTDNLSILGLTIDYGPFGFMDGFDPHYICNHSDHHGRYSYQAQPAIVQWNLSCLASCFLPLATEEELVAVLNGFVAQYKDAYLQKMRAKLGLYIEDEHDQELIDDLLKAMAAQRVDFSLGFRYLSQVQRNDNTIPQKLRHIWPLPDVGLTDWLQRYRHRLQQEVLNDEERAVRMNAVNPKYVLRQYLLQQAIEQAQQGNVDSMNELYQVMSKPYDEQPEYEQYAALPPDWAAGICVSCSS</sequence>
<keyword evidence="8" id="KW-0464">Manganese</keyword>
<feature type="binding site" evidence="8">
    <location>
        <position position="259"/>
    </location>
    <ligand>
        <name>ATP</name>
        <dbReference type="ChEBI" id="CHEBI:30616"/>
    </ligand>
</feature>
<feature type="binding site" evidence="8">
    <location>
        <position position="180"/>
    </location>
    <ligand>
        <name>ATP</name>
        <dbReference type="ChEBI" id="CHEBI:30616"/>
    </ligand>
</feature>
<dbReference type="HAMAP" id="MF_00692">
    <property type="entry name" value="SelO"/>
    <property type="match status" value="1"/>
</dbReference>
<evidence type="ECO:0000256" key="1">
    <source>
        <dbReference type="ARBA" id="ARBA00009747"/>
    </source>
</evidence>
<comment type="function">
    <text evidence="8">Nucleotidyltransferase involved in the post-translational modification of proteins. It can catalyze the addition of adenosine monophosphate (AMP) or uridine monophosphate (UMP) to a protein, resulting in modifications known as AMPylation and UMPylation.</text>
</comment>
<feature type="binding site" evidence="8">
    <location>
        <position position="87"/>
    </location>
    <ligand>
        <name>ATP</name>
        <dbReference type="ChEBI" id="CHEBI:30616"/>
    </ligand>
</feature>
<reference evidence="9" key="2">
    <citation type="journal article" date="2022" name="Res Sq">
        <title>Evolution of multicellular longitudinally dividing oral cavity symbionts (Neisseriaceae).</title>
        <authorList>
            <person name="Nyongesa S."/>
            <person name="Weber P."/>
            <person name="Bernet E."/>
            <person name="Pullido F."/>
            <person name="Nieckarz M."/>
            <person name="Delaby M."/>
            <person name="Nieves C."/>
            <person name="Viehboeck T."/>
            <person name="Krause N."/>
            <person name="Rivera-Millot A."/>
            <person name="Nakamura A."/>
            <person name="Vischer N."/>
            <person name="VanNieuwenhze M."/>
            <person name="Brun Y."/>
            <person name="Cava F."/>
            <person name="Bulgheresi S."/>
            <person name="Veyrier F."/>
        </authorList>
    </citation>
    <scope>NUCLEOTIDE SEQUENCE</scope>
    <source>
        <strain evidence="9">SAG 1488-6</strain>
    </source>
</reference>
<evidence type="ECO:0000256" key="7">
    <source>
        <dbReference type="ARBA" id="ARBA00022842"/>
    </source>
</evidence>
<comment type="cofactor">
    <cofactor evidence="8">
        <name>Mg(2+)</name>
        <dbReference type="ChEBI" id="CHEBI:18420"/>
    </cofactor>
    <cofactor evidence="8">
        <name>Mn(2+)</name>
        <dbReference type="ChEBI" id="CHEBI:29035"/>
    </cofactor>
</comment>
<keyword evidence="2 8" id="KW-0808">Transferase</keyword>
<keyword evidence="5 8" id="KW-0547">Nucleotide-binding</keyword>
<comment type="catalytic activity">
    <reaction evidence="8">
        <text>L-seryl-[protein] + UTP = O-(5'-uridylyl)-L-seryl-[protein] + diphosphate</text>
        <dbReference type="Rhea" id="RHEA:64604"/>
        <dbReference type="Rhea" id="RHEA-COMP:9863"/>
        <dbReference type="Rhea" id="RHEA-COMP:16635"/>
        <dbReference type="ChEBI" id="CHEBI:29999"/>
        <dbReference type="ChEBI" id="CHEBI:33019"/>
        <dbReference type="ChEBI" id="CHEBI:46398"/>
        <dbReference type="ChEBI" id="CHEBI:156051"/>
    </reaction>
</comment>
<dbReference type="EC" id="2.7.7.-" evidence="8"/>
<organism evidence="9 10">
    <name type="scientific">Vitreoscilla stercoraria</name>
    <dbReference type="NCBI Taxonomy" id="61"/>
    <lineage>
        <taxon>Bacteria</taxon>
        <taxon>Pseudomonadati</taxon>
        <taxon>Pseudomonadota</taxon>
        <taxon>Betaproteobacteria</taxon>
        <taxon>Neisseriales</taxon>
        <taxon>Neisseriaceae</taxon>
        <taxon>Vitreoscilla</taxon>
    </lineage>
</organism>
<feature type="active site" description="Proton acceptor" evidence="8">
    <location>
        <position position="249"/>
    </location>
</feature>
<evidence type="ECO:0000256" key="8">
    <source>
        <dbReference type="HAMAP-Rule" id="MF_00692"/>
    </source>
</evidence>
<proteinExistence type="inferred from homology"/>
<evidence type="ECO:0000256" key="3">
    <source>
        <dbReference type="ARBA" id="ARBA00022695"/>
    </source>
</evidence>
<feature type="binding site" evidence="8">
    <location>
        <position position="90"/>
    </location>
    <ligand>
        <name>ATP</name>
        <dbReference type="ChEBI" id="CHEBI:30616"/>
    </ligand>
</feature>
<keyword evidence="10" id="KW-1185">Reference proteome</keyword>
<comment type="catalytic activity">
    <reaction evidence="8">
        <text>L-tyrosyl-[protein] + UTP = O-(5'-uridylyl)-L-tyrosyl-[protein] + diphosphate</text>
        <dbReference type="Rhea" id="RHEA:83887"/>
        <dbReference type="Rhea" id="RHEA-COMP:10136"/>
        <dbReference type="Rhea" id="RHEA-COMP:20238"/>
        <dbReference type="ChEBI" id="CHEBI:33019"/>
        <dbReference type="ChEBI" id="CHEBI:46398"/>
        <dbReference type="ChEBI" id="CHEBI:46858"/>
        <dbReference type="ChEBI" id="CHEBI:90602"/>
    </reaction>
</comment>
<dbReference type="EC" id="2.7.7.108" evidence="8"/>
<feature type="binding site" evidence="8">
    <location>
        <position position="173"/>
    </location>
    <ligand>
        <name>ATP</name>
        <dbReference type="ChEBI" id="CHEBI:30616"/>
    </ligand>
</feature>
<name>A0ABY4EA84_VITST</name>
<evidence type="ECO:0000313" key="10">
    <source>
        <dbReference type="Proteomes" id="UP000832034"/>
    </source>
</evidence>
<keyword evidence="6 8" id="KW-0067">ATP-binding</keyword>
<dbReference type="EMBL" id="CP091512">
    <property type="protein sequence ID" value="UOO92357.1"/>
    <property type="molecule type" value="Genomic_DNA"/>
</dbReference>
<evidence type="ECO:0000256" key="6">
    <source>
        <dbReference type="ARBA" id="ARBA00022840"/>
    </source>
</evidence>
<dbReference type="Proteomes" id="UP000832034">
    <property type="component" value="Chromosome"/>
</dbReference>